<dbReference type="RefSeq" id="WP_310866279.1">
    <property type="nucleotide sequence ID" value="NZ_JAVLSF010000527.1"/>
</dbReference>
<accession>A0AAJ2H058</accession>
<feature type="non-terminal residue" evidence="1">
    <location>
        <position position="1"/>
    </location>
</feature>
<reference evidence="1" key="1">
    <citation type="submission" date="2023-04" db="EMBL/GenBank/DDBJ databases">
        <title>Genomic characterization of faba bean (Vicia faba) microsymbionts in Mexican soils.</title>
        <authorList>
            <person name="Rivera Orduna F.N."/>
            <person name="Guevara-Luna J."/>
            <person name="Yan J."/>
            <person name="Arroyo-Herrera I."/>
            <person name="Li Y."/>
            <person name="Vasquez-Murrieta M.S."/>
            <person name="Wang E.T."/>
        </authorList>
    </citation>
    <scope>NUCLEOTIDE SEQUENCE</scope>
    <source>
        <strain evidence="1">CH26</strain>
    </source>
</reference>
<proteinExistence type="predicted"/>
<dbReference type="EMBL" id="JAVLSF010000527">
    <property type="protein sequence ID" value="MDR9778161.1"/>
    <property type="molecule type" value="Genomic_DNA"/>
</dbReference>
<comment type="caution">
    <text evidence="1">The sequence shown here is derived from an EMBL/GenBank/DDBJ whole genome shotgun (WGS) entry which is preliminary data.</text>
</comment>
<protein>
    <submittedName>
        <fullName evidence="1">Uncharacterized protein</fullName>
    </submittedName>
</protein>
<sequence length="131" mass="14814">EPTKEAISAALMRFESVLPAQPLNAGQQPASKYFVAMPPGKHEVKMRFYPITPTRAENFTLIHHFVQGKSYQLSMFRHRDTSGSTSVLNMATPEPLCVQLFENKKVIRKFCRPFDPTTGLGEFIEQRVANS</sequence>
<gene>
    <name evidence="1" type="ORF">RJJ65_37120</name>
</gene>
<organism evidence="1 2">
    <name type="scientific">Rhizobium hidalgonense</name>
    <dbReference type="NCBI Taxonomy" id="1538159"/>
    <lineage>
        <taxon>Bacteria</taxon>
        <taxon>Pseudomonadati</taxon>
        <taxon>Pseudomonadota</taxon>
        <taxon>Alphaproteobacteria</taxon>
        <taxon>Hyphomicrobiales</taxon>
        <taxon>Rhizobiaceae</taxon>
        <taxon>Rhizobium/Agrobacterium group</taxon>
        <taxon>Rhizobium</taxon>
    </lineage>
</organism>
<evidence type="ECO:0000313" key="2">
    <source>
        <dbReference type="Proteomes" id="UP001268610"/>
    </source>
</evidence>
<name>A0AAJ2H058_9HYPH</name>
<dbReference type="Proteomes" id="UP001268610">
    <property type="component" value="Unassembled WGS sequence"/>
</dbReference>
<dbReference type="AlphaFoldDB" id="A0AAJ2H058"/>
<evidence type="ECO:0000313" key="1">
    <source>
        <dbReference type="EMBL" id="MDR9778161.1"/>
    </source>
</evidence>